<proteinExistence type="predicted"/>
<reference evidence="2" key="1">
    <citation type="submission" date="2020-05" db="EMBL/GenBank/DDBJ databases">
        <authorList>
            <person name="Chiriac C."/>
            <person name="Salcher M."/>
            <person name="Ghai R."/>
            <person name="Kavagutti S V."/>
        </authorList>
    </citation>
    <scope>NUCLEOTIDE SEQUENCE</scope>
</reference>
<organism evidence="2">
    <name type="scientific">freshwater metagenome</name>
    <dbReference type="NCBI Taxonomy" id="449393"/>
    <lineage>
        <taxon>unclassified sequences</taxon>
        <taxon>metagenomes</taxon>
        <taxon>ecological metagenomes</taxon>
    </lineage>
</organism>
<dbReference type="Pfam" id="PF12867">
    <property type="entry name" value="DinB_2"/>
    <property type="match status" value="1"/>
</dbReference>
<dbReference type="EMBL" id="CAFBND010000117">
    <property type="protein sequence ID" value="CAB4956679.1"/>
    <property type="molecule type" value="Genomic_DNA"/>
</dbReference>
<evidence type="ECO:0000313" key="2">
    <source>
        <dbReference type="EMBL" id="CAB4956679.1"/>
    </source>
</evidence>
<evidence type="ECO:0000259" key="1">
    <source>
        <dbReference type="Pfam" id="PF12867"/>
    </source>
</evidence>
<dbReference type="InterPro" id="IPR034660">
    <property type="entry name" value="DinB/YfiT-like"/>
</dbReference>
<protein>
    <submittedName>
        <fullName evidence="2">Unannotated protein</fullName>
    </submittedName>
</protein>
<dbReference type="AlphaFoldDB" id="A0A6J7KQH7"/>
<accession>A0A6J7KQH7</accession>
<dbReference type="InterPro" id="IPR024775">
    <property type="entry name" value="DinB-like"/>
</dbReference>
<dbReference type="SUPFAM" id="SSF109854">
    <property type="entry name" value="DinB/YfiT-like putative metalloenzymes"/>
    <property type="match status" value="1"/>
</dbReference>
<name>A0A6J7KQH7_9ZZZZ</name>
<gene>
    <name evidence="2" type="ORF">UFOPK3752_02012</name>
</gene>
<sequence>MADQLHVTVFADDPRIESLSKYADGIEEIVSVFADANDGDGELLDHRPAPGAWSVAEILHHLADAELHQSVRLRAMLVEDRPLWVQWDEQAYASTLGYDTRPAADALTLLLSLRHMNGRLLASLSPDQWARTATHPQTGSSDVARWVDVAVDHLAAHVLQARRAVVGMT</sequence>
<dbReference type="Gene3D" id="1.20.120.450">
    <property type="entry name" value="dinb family like domain"/>
    <property type="match status" value="1"/>
</dbReference>
<feature type="domain" description="DinB-like" evidence="1">
    <location>
        <begin position="41"/>
        <end position="161"/>
    </location>
</feature>